<evidence type="ECO:0000313" key="2">
    <source>
        <dbReference type="EMBL" id="QRC94732.1"/>
    </source>
</evidence>
<protein>
    <recommendedName>
        <fullName evidence="4">Fungal N-terminal domain-containing protein</fullName>
    </recommendedName>
</protein>
<proteinExistence type="predicted"/>
<keyword evidence="3" id="KW-1185">Reference proteome</keyword>
<dbReference type="AlphaFoldDB" id="A0A7U2EXU2"/>
<gene>
    <name evidence="2" type="ORF">JI435_148870</name>
</gene>
<evidence type="ECO:0000313" key="3">
    <source>
        <dbReference type="Proteomes" id="UP000663193"/>
    </source>
</evidence>
<sequence length="781" mass="85735">MAEVIGLAASIIQIAGAGAKLSSALYHFTTSAVRADQDITDIASDVELTSNALESVGKVFETEDAKSLVSKKAIQDANNIIKRCEAVFSDISELVDKRRKSAKDGKKGLSVIGKLSWPMKEQRVELHRRRLESLKNSLVLLLHVLQLAQGQARGQLEKDTLEKERDKIRDLHQRQQDSLKCLQALETKLNKVALDDEVTLTGSATTSRVPTLDLMLHNPTHDALLPIHTSSQTQQNSNKINTVGLESGTSDSEVATTDDEDEHLSLEEITTAAKHVQKLLKRITKLQHTFATTGKGKVHKKKRVNKIYQRFCRKWEADVAATRPPQPIPKLDKEAYQPDPFNPTPRPKSNCVRTTGETALPSFSELLPVSDITTGPQDESRAQMVTPKARKARKRKLRIDPEYVNPAAENLGSVERRPLPGPLYLMAPMDIAPVPVSPTVVHAGDVSAAIGLVRAHSSQGGPALNVSSAHAASPQSEAPSTAASPVHVSRSPQRARIKRSATKHEINLEGNTAPSVPSLGSRQSVDQYPSLPSVEQPGHRSGYQSVSLGVDAYKLAYDSDLEVETERLEHLPGKLACTPTDIGFSEASNTRMTRSRRRSSSTVDQQELSLRMSPKNGQKTTAKMPDGRSVSPPEPRKRSSRHMRKMAECSNSPQACVKKRVDDLDFDLESMDGYVIDQRDVADMTTNLPQGSASFHDGVRETNTITESGEDVEKVQGIKKRKRPKSIKALTLSNDPIVKRQRLSPTAQANMTATSNHALPDQAVERDIVDILLDQWTVTVH</sequence>
<evidence type="ECO:0000256" key="1">
    <source>
        <dbReference type="SAM" id="MobiDB-lite"/>
    </source>
</evidence>
<accession>A0A7U2EXU2</accession>
<dbReference type="OrthoDB" id="5431013at2759"/>
<dbReference type="EMBL" id="CP069027">
    <property type="protein sequence ID" value="QRC94732.1"/>
    <property type="molecule type" value="Genomic_DNA"/>
</dbReference>
<dbReference type="KEGG" id="pno:SNOG_14887"/>
<dbReference type="PANTHER" id="PTHR36167">
    <property type="entry name" value="C2H2 FINGER DOMAIN TRANSCRIPTION FACTOR (EUROFUNG)-RELATED"/>
    <property type="match status" value="1"/>
</dbReference>
<feature type="compositionally biased region" description="Polar residues" evidence="1">
    <location>
        <begin position="509"/>
        <end position="527"/>
    </location>
</feature>
<feature type="region of interest" description="Disordered" evidence="1">
    <location>
        <begin position="581"/>
        <end position="651"/>
    </location>
</feature>
<reference evidence="3" key="1">
    <citation type="journal article" date="2021" name="BMC Genomics">
        <title>Chromosome-level genome assembly and manually-curated proteome of model necrotroph Parastagonospora nodorum Sn15 reveals a genome-wide trove of candidate effector homologs, and redundancy of virulence-related functions within an accessory chromosome.</title>
        <authorList>
            <person name="Bertazzoni S."/>
            <person name="Jones D.A.B."/>
            <person name="Phan H.T."/>
            <person name="Tan K.-C."/>
            <person name="Hane J.K."/>
        </authorList>
    </citation>
    <scope>NUCLEOTIDE SEQUENCE [LARGE SCALE GENOMIC DNA]</scope>
    <source>
        <strain evidence="3">SN15 / ATCC MYA-4574 / FGSC 10173)</strain>
    </source>
</reference>
<dbReference type="GO" id="GO:0006355">
    <property type="term" value="P:regulation of DNA-templated transcription"/>
    <property type="evidence" value="ECO:0007669"/>
    <property type="project" value="InterPro"/>
</dbReference>
<dbReference type="RefSeq" id="XP_001805057.1">
    <property type="nucleotide sequence ID" value="XM_001805005.1"/>
</dbReference>
<dbReference type="VEuPathDB" id="FungiDB:JI435_148870"/>
<organism evidence="2 3">
    <name type="scientific">Phaeosphaeria nodorum (strain SN15 / ATCC MYA-4574 / FGSC 10173)</name>
    <name type="common">Glume blotch fungus</name>
    <name type="synonym">Parastagonospora nodorum</name>
    <dbReference type="NCBI Taxonomy" id="321614"/>
    <lineage>
        <taxon>Eukaryota</taxon>
        <taxon>Fungi</taxon>
        <taxon>Dikarya</taxon>
        <taxon>Ascomycota</taxon>
        <taxon>Pezizomycotina</taxon>
        <taxon>Dothideomycetes</taxon>
        <taxon>Pleosporomycetidae</taxon>
        <taxon>Pleosporales</taxon>
        <taxon>Pleosporineae</taxon>
        <taxon>Phaeosphaeriaceae</taxon>
        <taxon>Parastagonospora</taxon>
    </lineage>
</organism>
<dbReference type="Proteomes" id="UP000663193">
    <property type="component" value="Chromosome 5"/>
</dbReference>
<feature type="region of interest" description="Disordered" evidence="1">
    <location>
        <begin position="323"/>
        <end position="351"/>
    </location>
</feature>
<dbReference type="InterPro" id="IPR039327">
    <property type="entry name" value="CON7-like"/>
</dbReference>
<evidence type="ECO:0008006" key="4">
    <source>
        <dbReference type="Google" id="ProtNLM"/>
    </source>
</evidence>
<name>A0A7U2EXU2_PHANO</name>
<feature type="compositionally biased region" description="Polar residues" evidence="1">
    <location>
        <begin position="458"/>
        <end position="483"/>
    </location>
</feature>
<dbReference type="PANTHER" id="PTHR36167:SF4">
    <property type="entry name" value="FUNGAL N-TERMINAL DOMAIN-CONTAINING PROTEIN"/>
    <property type="match status" value="1"/>
</dbReference>
<feature type="region of interest" description="Disordered" evidence="1">
    <location>
        <begin position="369"/>
        <end position="394"/>
    </location>
</feature>
<feature type="region of interest" description="Disordered" evidence="1">
    <location>
        <begin position="458"/>
        <end position="544"/>
    </location>
</feature>